<dbReference type="Gene3D" id="3.10.129.10">
    <property type="entry name" value="Hotdog Thioesterase"/>
    <property type="match status" value="1"/>
</dbReference>
<gene>
    <name evidence="1" type="ORF">FHS87_001791</name>
</gene>
<evidence type="ECO:0000313" key="1">
    <source>
        <dbReference type="EMBL" id="MBB5693754.1"/>
    </source>
</evidence>
<accession>A0A840YIJ7</accession>
<keyword evidence="2" id="KW-1185">Reference proteome</keyword>
<dbReference type="Proteomes" id="UP000580654">
    <property type="component" value="Unassembled WGS sequence"/>
</dbReference>
<dbReference type="AlphaFoldDB" id="A0A840YIJ7"/>
<dbReference type="RefSeq" id="WP_184516547.1">
    <property type="nucleotide sequence ID" value="NZ_JACIJD010000007.1"/>
</dbReference>
<name>A0A840YIJ7_9PROT</name>
<sequence length="181" mass="19189">MPDRLSSLVTAICARDGVGVPQGIAGSNDNFLQMDEAGQAFAFPPEPCWEGPGAILTLGMQDGRHGLGAVRAVSAVDGTGGTAEDLEVVLRLLAHYGLWLGFQGRAEAVRPGRLRRMPVVVGETGRIEYRLDLRRIARGGQRLSADATILLDGRPVALLDNLCIVFRPLHGGGAGRRRLGG</sequence>
<proteinExistence type="predicted"/>
<organism evidence="1 2">
    <name type="scientific">Muricoccus pecuniae</name>
    <dbReference type="NCBI Taxonomy" id="693023"/>
    <lineage>
        <taxon>Bacteria</taxon>
        <taxon>Pseudomonadati</taxon>
        <taxon>Pseudomonadota</taxon>
        <taxon>Alphaproteobacteria</taxon>
        <taxon>Acetobacterales</taxon>
        <taxon>Roseomonadaceae</taxon>
        <taxon>Muricoccus</taxon>
    </lineage>
</organism>
<protein>
    <submittedName>
        <fullName evidence="1">Uncharacterized protein</fullName>
    </submittedName>
</protein>
<dbReference type="EMBL" id="JACIJD010000007">
    <property type="protein sequence ID" value="MBB5693754.1"/>
    <property type="molecule type" value="Genomic_DNA"/>
</dbReference>
<evidence type="ECO:0000313" key="2">
    <source>
        <dbReference type="Proteomes" id="UP000580654"/>
    </source>
</evidence>
<comment type="caution">
    <text evidence="1">The sequence shown here is derived from an EMBL/GenBank/DDBJ whole genome shotgun (WGS) entry which is preliminary data.</text>
</comment>
<reference evidence="1 2" key="1">
    <citation type="submission" date="2020-08" db="EMBL/GenBank/DDBJ databases">
        <title>Genomic Encyclopedia of Type Strains, Phase IV (KMG-IV): sequencing the most valuable type-strain genomes for metagenomic binning, comparative biology and taxonomic classification.</title>
        <authorList>
            <person name="Goeker M."/>
        </authorList>
    </citation>
    <scope>NUCLEOTIDE SEQUENCE [LARGE SCALE GENOMIC DNA]</scope>
    <source>
        <strain evidence="1 2">DSM 25622</strain>
    </source>
</reference>